<evidence type="ECO:0000256" key="13">
    <source>
        <dbReference type="ARBA" id="ARBA00023273"/>
    </source>
</evidence>
<evidence type="ECO:0000256" key="14">
    <source>
        <dbReference type="SAM" id="Coils"/>
    </source>
</evidence>
<evidence type="ECO:0000256" key="5">
    <source>
        <dbReference type="ARBA" id="ARBA00022701"/>
    </source>
</evidence>
<evidence type="ECO:0000259" key="19">
    <source>
        <dbReference type="Pfam" id="PF12780"/>
    </source>
</evidence>
<dbReference type="Gene3D" id="1.20.920.30">
    <property type="match status" value="1"/>
</dbReference>
<keyword evidence="10" id="KW-0969">Cilium</keyword>
<comment type="similarity">
    <text evidence="3">Belongs to the dynein heavy chain family.</text>
</comment>
<dbReference type="Gene3D" id="1.20.920.20">
    <property type="match status" value="1"/>
</dbReference>
<evidence type="ECO:0000313" key="26">
    <source>
        <dbReference type="Proteomes" id="UP000018201"/>
    </source>
</evidence>
<sequence length="3817" mass="432029">MADSPGHSCPRGAYRSSAHGANREKETPKYMERGVYSEVLRHQQSDDIRQASWGPPQGAREQEACFVSPIPARTFQSAETQFKGLVEPPVFDVAPVEPKVIAAKFHAPTSAPRRVTVERRRRAYEAYDIEQLLVERGINYRDPSFEAKSWLPLEPFDDTTFDDRSPQEWMALCKSPDGSFLPLPGKGLRRDGAGDCKWEACRVYAYDEVSSKFHVQWCDLKEKAELLRIELLFKSEDPVKFADRLQAAHKSRAAAESLIQYNYYIDNMPTSDIPGLDEVQQKRVMDKALSCPRTRRCKTATVDSLLKEVNTYFARTMNKIAFDIFLDRNKDKRLRTDLQLPPAPKPRPPSWHALVTVPAYDFSKAFASFCSTSLYVKHEVIRAMVGIREECVDVLEKRIFNTSFPKVTYYLQEAWASKLHEIIDSNLRHVGKGWFNIYEFNKETYEYGKIKRMLILTRLLMRDALRVMATRSIEDLVELFRSSTPETVNIRSLTDVQNIYQESRVKSLERKLSWKGLFFVEITRSPDGSQFVLTPQPEAFVDAADEFFDRGQTSKQNILRLIELHIPFLQTLIDHFQPFADILCLCSADVVAETEQKAAVGSVAETFRQAVMGYHERIKQIEEDIPASVVVGVFCVGCEDIKSSLKSTVRSVSQLLLDVLAKRFRDQCKQTLEEFKQIAITLKQQPTGIEELTELREFMDDTPAKLEALAVDIKAVLHTFDVLESFKYRLLVEDHNLRWKLYGSPAEILELSNEVASSLVKERARFLDDMLVQQCEFAATIADLSDVVAGFANFTDMSKLSEVYDSVLAVGERIEMSIQQAKLFNHRERLFGRDVTDYTSLTKIQKEFEPFSTLWLTAYQWSVMRNSIYTASFASLSGAEIEKQVYGGIKALKRVEKILQERGLPDVLAKASQVTNELVEFKPLVPIIVSLRTDGMRERHWNKLFERIGEPQLDDGASLTLSALLDKGIAECTDFVVELGELATKESYLEKALQAMKTEWERIKFDFPETYKDTDTYILKGTEEIVALLDEHIMTTQGLQFSIYKKPLEKEIDEWANLIMTASETLDEWLKCQRAWLYLQPIFHSPDIPKQLPAETKRFFTVDTAWRVLMRHTYEEPLVLTACSTPGLLDKLRENNRLLERVQKELQSYLELKRSQFARFYFLSNDELLEILSETTDPLKVQPFLCKVFENMNELEFSPDLVATAMFSAEGERMAFVKGLVTAGRGVETWMQDLEQIMKLSAHWTALVEDAIQNGQLKTLMETQTQQLLDLVALVRKGLSSMQSITIGALIVIDVHAKDIVQRLWKEEVSSVEAFEWIAQLRYYWRDDNCWAQCVQTDFPYGYEYLGNTFRLVITPLTDMAYMTLLSAQQLNLGEDPDSTSFLGRFSSFGIPLATAAFQELKTLIATCMGESVVLGGSLAGPAGTGKTETTKDLAKALATQCVVFNCSEMMDFIMIAKFFKGLASSGAWCCFDEFNRINIEVLSVIAQQLVVLFGAKAQLQGYGMTLEIDFEDSRILVEPTFNVFITMNPGYAGRTELPDNLKCLFRPMAMMVPDYSMIAEIMLYSFGFDQARELATKMVATFKLSSEQLSSQDHYDYGMRAVRSVINAAGVLKRKHSTMDEQMILLQALRDVNVPKFLSHDLPLFENIIADLFPGVDVPRADNQVLQEALLRQSELLKLQPVEPFMRKVMQLYDTVQVRHGLMLVGPTGGGKTSSYRLLAAAMSDLYKVPGFAKVHVNVLNPKSVTIGQLYGCFNETTHEWTDGLAAALIRHAIRDTSSDQHWIMFDGPVDALWIESMNSVLDDNKKLCLNSGEIISLTNRTVMMFEVEDLSVASPATVSRCGMVYMEPEVLGFSPLVASWLKTLPPTFKGMHKALIEDLSSNIFPGGIAVLRKKCKEVVSTVNSNLCASCLRMLGSICTRYRPVDKQADSEQGDALYGRLPAAFVFSFIWSFGITADGSGRKKIDDWLQNRVQELGLDIGHIDAGCSLYDFCYDINSHQWTPWGDTVPSFVVPKGASYENIVVPTLDSIRLAHSITTLVLNGHSVICPGPTGTGKTVNLTDLLLLTLPDNYETHLMTFSAHTRVNQDLLEAKLEKRRRGVFGPPAGKTCIFFIDDLNMPRKEEFGAQPPLELLRQWFDHRGWYDRKGLTFQEVVDVGMVAAMGPPGGGRNEISARLLRHYCVLAFDELQRASIATIFQTLTRHCFQQFPADIQALTDPLVFATIDLYAEVTKTLLPTPTKSHYTFNMRELWKVFQGLAFLSPKVVKEPTAVIRCWIHETCRVFCDRLVDDDDRKWFYDLLQRQAKQTFDVDFADTKEMSSMIFADFVQQAANRYYLEVSSAEKLKQVVEDYMQDYNNTFAVPMQLVMFGDACAHVARICRVLRQPSGHALLLGVRGSGRQSLSRLAAFIMETECFQIDATKGYGMTEWREDLKKCFMKSGLEDKPQTFLFCDSQILGESMLEDINSALNYGDAPNIYKKEDMEEIMKVCRMFPSLTNCCTINWFSEVRDPLLSSVATTSEVAFTLAEVLGRAMYATPTTFLELLSAFFHLVSTKQVELVTVQERFEKGLRKLEETAKQVAEMQAQLQELQPVLQATSEEVEKTMIQIQQDHAVADETKKIVARDEAAASKKATETQALKDDAQRDLDEALPALEEAVECVKKLKSDHIREVKALSKPPSGVILTMEAVCIMFGVPPVKKPDPSRPGVKIEDYWESAQHKLLKDPKKLLEDLLKYDKDNIPETIIATIGPYIERTDFDPTAIRKASVACEAICMWVRAMFKYYHVAKTVEPKRAKLQQAEAELQATTENLNRTKARLKEVEDKIERLAADFALAVEKKEQLTKEIQSCQKKIQRAEPLLVGLADEKHRWGEQACLSKELHSYVSGHALISAGMLTYAGPFTAAYRGELETQWSELLRLHQLPFQPSCGLKQFLGDPVTIRQWTLWGLPNDELSIQNGIIMDRARRWSLMIDPQGQANRFIKRKGKASDTGFEVLKLSDTTFMREIELSIQLGKWVLIENVSEMLDPVLDPILLQQKTKSGSGLEDQMLGLVVTKEAPQLEERKAALAQSNADMRRELQEIQDKILQVMSQSQGNILDDEVLLNTLAASKQTSEEIQEKVQEAELTEHEIDEARQCYRKVAARCSQLFFSLVELACIEPMYQYSQQWFQNLVSIGISEAPATPNVEQRTQLLVDHLSYLVYQNVSRSLFVRHKLLFAFALSLRVQAKTPVDPAELRFLLTGTVAASGNKQNPISWLTEKQWQAICELSHLHAFDGLDESKMCILRILRMDSLTAAASSYVASELGARFLDPPPFDLAQCYKDSTAQTPLIFILSQGSDPVSELHTFAKEMKMSRRLWLTSMPSPSFPVSVLQNGVKMTNEPPKGLKANLQRLYAGIDNRQLNATQHPSHFKRLFFAFCFFHAVVQERRRFGPIGWNIHYEFTQDDLVVCQRQLKIFLDASDTIPFKVLRFLGARINYGGRVTDANDKRLIDFILHTYVNERLIEEGSAYKFSKSGIYYCPDEEDVEGFQKYIASLPANAQPEVFGLHENANINCAQMEGKVRGKLYLGENYATMLTRQRPTIVNCELTGVVRSATLAFGTFGKSHSACTQELLDGILSMAPRSSSAGSTCREYNGLLIIMKKTMKDLQLAIRGRIVMTEELEKVSAALFDNQAFLTGVLQNYARKYRVAVDRLSFAYTVLKAADGYSVEQAPEDGCFVHGIFLEGCRWDADRGTLVPSRPKVLFDELPVVWFLPQKDRVHESSTIYMCPLYKVPSRKGTLSTTGHSTNYITSIELPCFDPPDVPIKAGVAALLSLQD</sequence>
<dbReference type="InterPro" id="IPR035706">
    <property type="entry name" value="AAA_9"/>
</dbReference>
<evidence type="ECO:0000259" key="21">
    <source>
        <dbReference type="Pfam" id="PF17852"/>
    </source>
</evidence>
<dbReference type="FunFam" id="1.10.8.710:FF:000004">
    <property type="entry name" value="Dynein axonemal heavy chain 6"/>
    <property type="match status" value="1"/>
</dbReference>
<keyword evidence="4" id="KW-0963">Cytoplasm</keyword>
<evidence type="ECO:0000259" key="17">
    <source>
        <dbReference type="Pfam" id="PF12774"/>
    </source>
</evidence>
<protein>
    <recommendedName>
        <fullName evidence="27">Dynein heavy chain 1, axonemal, related</fullName>
    </recommendedName>
</protein>
<dbReference type="InterPro" id="IPR041658">
    <property type="entry name" value="AAA_lid_11"/>
</dbReference>
<keyword evidence="5" id="KW-0493">Microtubule</keyword>
<feature type="domain" description="Dynein heavy chain hydrolytic ATP-binding dynein motor region" evidence="17">
    <location>
        <begin position="1341"/>
        <end position="1377"/>
    </location>
</feature>
<feature type="domain" description="Dynein heavy chain AAA lid" evidence="23">
    <location>
        <begin position="3410"/>
        <end position="3550"/>
    </location>
</feature>
<evidence type="ECO:0000256" key="12">
    <source>
        <dbReference type="ARBA" id="ARBA00023212"/>
    </source>
</evidence>
<feature type="domain" description="Dynein heavy chain ATP-binding dynein motor region" evidence="20">
    <location>
        <begin position="3042"/>
        <end position="3116"/>
    </location>
</feature>
<feature type="domain" description="Dynein heavy chain ATP-binding dynein motor region" evidence="20">
    <location>
        <begin position="2941"/>
        <end position="3040"/>
    </location>
</feature>
<feature type="domain" description="Dynein heavy chain AAA module D4" evidence="19">
    <location>
        <begin position="2365"/>
        <end position="2492"/>
    </location>
</feature>
<evidence type="ECO:0000256" key="1">
    <source>
        <dbReference type="ARBA" id="ARBA00004138"/>
    </source>
</evidence>
<dbReference type="PANTHER" id="PTHR22878">
    <property type="entry name" value="DYNEIN HEAVY CHAIN 6, AXONEMAL-LIKE-RELATED"/>
    <property type="match status" value="1"/>
</dbReference>
<evidence type="ECO:0000313" key="25">
    <source>
        <dbReference type="EMBL" id="CDI85223.1"/>
    </source>
</evidence>
<dbReference type="GO" id="GO:0005524">
    <property type="term" value="F:ATP binding"/>
    <property type="evidence" value="ECO:0007669"/>
    <property type="project" value="UniProtKB-KW"/>
</dbReference>
<dbReference type="FunFam" id="1.20.140.100:FF:000004">
    <property type="entry name" value="Dynein axonemal heavy chain 6"/>
    <property type="match status" value="1"/>
</dbReference>
<feature type="domain" description="Dynein heavy chain linker" evidence="16">
    <location>
        <begin position="841"/>
        <end position="1242"/>
    </location>
</feature>
<evidence type="ECO:0000256" key="4">
    <source>
        <dbReference type="ARBA" id="ARBA00022490"/>
    </source>
</evidence>
<dbReference type="VEuPathDB" id="ToxoDB:EPH_0053350"/>
<dbReference type="Gene3D" id="1.10.472.130">
    <property type="match status" value="1"/>
</dbReference>
<dbReference type="FunFam" id="3.10.490.20:FF:000009">
    <property type="entry name" value="Dynein heavy chain 4"/>
    <property type="match status" value="1"/>
</dbReference>
<feature type="domain" description="Dynein heavy chain hydrolytic ATP-binding dynein motor region" evidence="17">
    <location>
        <begin position="1412"/>
        <end position="1714"/>
    </location>
</feature>
<dbReference type="InterPro" id="IPR035699">
    <property type="entry name" value="AAA_6"/>
</dbReference>
<evidence type="ECO:0008006" key="27">
    <source>
        <dbReference type="Google" id="ProtNLM"/>
    </source>
</evidence>
<dbReference type="Gene3D" id="3.40.50.300">
    <property type="entry name" value="P-loop containing nucleotide triphosphate hydrolases"/>
    <property type="match status" value="5"/>
</dbReference>
<feature type="region of interest" description="Disordered" evidence="15">
    <location>
        <begin position="1"/>
        <end position="32"/>
    </location>
</feature>
<dbReference type="SUPFAM" id="SSF52540">
    <property type="entry name" value="P-loop containing nucleoside triphosphate hydrolases"/>
    <property type="match status" value="4"/>
</dbReference>
<dbReference type="Pfam" id="PF12774">
    <property type="entry name" value="AAA_6"/>
    <property type="match status" value="2"/>
</dbReference>
<dbReference type="InterPro" id="IPR027417">
    <property type="entry name" value="P-loop_NTPase"/>
</dbReference>
<dbReference type="FunFam" id="3.40.50.300:FF:000063">
    <property type="entry name" value="dynein heavy chain 6, axonemal"/>
    <property type="match status" value="1"/>
</dbReference>
<dbReference type="Gene3D" id="1.20.58.1120">
    <property type="match status" value="1"/>
</dbReference>
<dbReference type="Gene3D" id="6.10.140.1060">
    <property type="match status" value="1"/>
</dbReference>
<keyword evidence="7" id="KW-0067">ATP-binding</keyword>
<dbReference type="Pfam" id="PF18199">
    <property type="entry name" value="Dynein_C"/>
    <property type="match status" value="1"/>
</dbReference>
<dbReference type="Pfam" id="PF17857">
    <property type="entry name" value="AAA_lid_1"/>
    <property type="match status" value="1"/>
</dbReference>
<dbReference type="InterPro" id="IPR041466">
    <property type="entry name" value="Dynein_AAA5_ext"/>
</dbReference>
<dbReference type="Pfam" id="PF12780">
    <property type="entry name" value="AAA_8"/>
    <property type="match status" value="1"/>
</dbReference>
<evidence type="ECO:0000259" key="24">
    <source>
        <dbReference type="Pfam" id="PF18199"/>
    </source>
</evidence>
<feature type="coiled-coil region" evidence="14">
    <location>
        <begin position="2790"/>
        <end position="2852"/>
    </location>
</feature>
<feature type="domain" description="Dynein heavy chain coiled coil stalk" evidence="18">
    <location>
        <begin position="2565"/>
        <end position="2913"/>
    </location>
</feature>
<organism evidence="25 26">
    <name type="scientific">Eimeria praecox</name>
    <dbReference type="NCBI Taxonomy" id="51316"/>
    <lineage>
        <taxon>Eukaryota</taxon>
        <taxon>Sar</taxon>
        <taxon>Alveolata</taxon>
        <taxon>Apicomplexa</taxon>
        <taxon>Conoidasida</taxon>
        <taxon>Coccidia</taxon>
        <taxon>Eucoccidiorida</taxon>
        <taxon>Eimeriorina</taxon>
        <taxon>Eimeriidae</taxon>
        <taxon>Eimeria</taxon>
    </lineage>
</organism>
<feature type="domain" description="Dynein heavy chain AAA 5 extension" evidence="21">
    <location>
        <begin position="1879"/>
        <end position="2006"/>
    </location>
</feature>
<dbReference type="GO" id="GO:0045505">
    <property type="term" value="F:dynein intermediate chain binding"/>
    <property type="evidence" value="ECO:0007669"/>
    <property type="project" value="InterPro"/>
</dbReference>
<accession>U6H172</accession>
<evidence type="ECO:0000259" key="18">
    <source>
        <dbReference type="Pfam" id="PF12777"/>
    </source>
</evidence>
<evidence type="ECO:0000256" key="8">
    <source>
        <dbReference type="ARBA" id="ARBA00023017"/>
    </source>
</evidence>
<reference evidence="25" key="1">
    <citation type="submission" date="2013-10" db="EMBL/GenBank/DDBJ databases">
        <title>Genomic analysis of the causative agents of coccidiosis in chickens.</title>
        <authorList>
            <person name="Reid A.J."/>
            <person name="Blake D."/>
            <person name="Billington K."/>
            <person name="Browne H."/>
            <person name="Dunn M."/>
            <person name="Hung S."/>
            <person name="Kawahara F."/>
            <person name="Miranda-Saavedra D."/>
            <person name="Mourier T."/>
            <person name="Nagra H."/>
            <person name="Otto T.D."/>
            <person name="Rawlings N."/>
            <person name="Sanchez A."/>
            <person name="Sanders M."/>
            <person name="Subramaniam C."/>
            <person name="Tay Y."/>
            <person name="Dear P."/>
            <person name="Doerig C."/>
            <person name="Gruber A."/>
            <person name="Parkinson J."/>
            <person name="Shirley M."/>
            <person name="Wan K.L."/>
            <person name="Berriman M."/>
            <person name="Tomley F."/>
            <person name="Pain A."/>
        </authorList>
    </citation>
    <scope>NUCLEOTIDE SEQUENCE [LARGE SCALE GENOMIC DNA]</scope>
    <source>
        <strain evidence="25">Houghton</strain>
    </source>
</reference>
<keyword evidence="9 14" id="KW-0175">Coiled coil</keyword>
<evidence type="ECO:0000256" key="11">
    <source>
        <dbReference type="ARBA" id="ARBA00023175"/>
    </source>
</evidence>
<dbReference type="Pfam" id="PF12777">
    <property type="entry name" value="MT"/>
    <property type="match status" value="1"/>
</dbReference>
<keyword evidence="13" id="KW-0966">Cell projection</keyword>
<keyword evidence="11" id="KW-0505">Motor protein</keyword>
<dbReference type="Gene3D" id="1.10.8.720">
    <property type="entry name" value="Region D6 of dynein motor"/>
    <property type="match status" value="1"/>
</dbReference>
<dbReference type="GO" id="GO:0005874">
    <property type="term" value="C:microtubule"/>
    <property type="evidence" value="ECO:0007669"/>
    <property type="project" value="UniProtKB-KW"/>
</dbReference>
<feature type="domain" description="Dynein heavy chain 3 AAA+ lid" evidence="22">
    <location>
        <begin position="2222"/>
        <end position="2316"/>
    </location>
</feature>
<evidence type="ECO:0000259" key="22">
    <source>
        <dbReference type="Pfam" id="PF17857"/>
    </source>
</evidence>
<dbReference type="Pfam" id="PF17852">
    <property type="entry name" value="Dynein_AAA_lid"/>
    <property type="match status" value="1"/>
</dbReference>
<dbReference type="InterPro" id="IPR013602">
    <property type="entry name" value="Dynein_heavy_linker"/>
</dbReference>
<dbReference type="InterPro" id="IPR043160">
    <property type="entry name" value="Dynein_C_barrel"/>
</dbReference>
<dbReference type="GO" id="GO:0051959">
    <property type="term" value="F:dynein light intermediate chain binding"/>
    <property type="evidence" value="ECO:0007669"/>
    <property type="project" value="InterPro"/>
</dbReference>
<evidence type="ECO:0000259" key="16">
    <source>
        <dbReference type="Pfam" id="PF08393"/>
    </source>
</evidence>
<evidence type="ECO:0000256" key="15">
    <source>
        <dbReference type="SAM" id="MobiDB-lite"/>
    </source>
</evidence>
<dbReference type="OrthoDB" id="537704at2759"/>
<dbReference type="FunFam" id="1.20.920.20:FF:000006">
    <property type="entry name" value="Dynein, axonemal, heavy chain 6"/>
    <property type="match status" value="1"/>
</dbReference>
<dbReference type="Proteomes" id="UP000018201">
    <property type="component" value="Unassembled WGS sequence"/>
</dbReference>
<dbReference type="Gene3D" id="1.20.1270.280">
    <property type="match status" value="1"/>
</dbReference>
<dbReference type="InterPro" id="IPR041589">
    <property type="entry name" value="DNAH3_AAA_lid_1"/>
</dbReference>
<dbReference type="InterPro" id="IPR042219">
    <property type="entry name" value="AAA_lid_11_sf"/>
</dbReference>
<evidence type="ECO:0000256" key="10">
    <source>
        <dbReference type="ARBA" id="ARBA00023069"/>
    </source>
</evidence>
<evidence type="ECO:0000256" key="2">
    <source>
        <dbReference type="ARBA" id="ARBA00004245"/>
    </source>
</evidence>
<dbReference type="GO" id="GO:0005929">
    <property type="term" value="C:cilium"/>
    <property type="evidence" value="ECO:0007669"/>
    <property type="project" value="UniProtKB-SubCell"/>
</dbReference>
<dbReference type="Pfam" id="PF08393">
    <property type="entry name" value="DHC_N2"/>
    <property type="match status" value="1"/>
</dbReference>
<dbReference type="GO" id="GO:0007018">
    <property type="term" value="P:microtubule-based movement"/>
    <property type="evidence" value="ECO:0007669"/>
    <property type="project" value="InterPro"/>
</dbReference>
<proteinExistence type="inferred from homology"/>
<feature type="domain" description="Dynein heavy chain C-terminal" evidence="24">
    <location>
        <begin position="3672"/>
        <end position="3813"/>
    </location>
</feature>
<keyword evidence="26" id="KW-1185">Reference proteome</keyword>
<dbReference type="GO" id="GO:0030286">
    <property type="term" value="C:dynein complex"/>
    <property type="evidence" value="ECO:0007669"/>
    <property type="project" value="UniProtKB-KW"/>
</dbReference>
<dbReference type="FunFam" id="1.10.8.720:FF:000001">
    <property type="entry name" value="dynein heavy chain 7, axonemal"/>
    <property type="match status" value="1"/>
</dbReference>
<evidence type="ECO:0000256" key="6">
    <source>
        <dbReference type="ARBA" id="ARBA00022741"/>
    </source>
</evidence>
<dbReference type="InterPro" id="IPR043157">
    <property type="entry name" value="Dynein_AAA1S"/>
</dbReference>
<dbReference type="PANTHER" id="PTHR22878:SF73">
    <property type="entry name" value="DYNEIN AXONEMAL HEAVY CHAIN 1"/>
    <property type="match status" value="1"/>
</dbReference>
<keyword evidence="6" id="KW-0547">Nucleotide-binding</keyword>
<dbReference type="FunFam" id="1.10.8.1220:FF:000001">
    <property type="entry name" value="Dynein axonemal heavy chain 5"/>
    <property type="match status" value="1"/>
</dbReference>
<dbReference type="FunFam" id="1.20.58.1120:FF:000001">
    <property type="entry name" value="dynein heavy chain 2, axonemal"/>
    <property type="match status" value="1"/>
</dbReference>
<dbReference type="Pfam" id="PF12775">
    <property type="entry name" value="AAA_7"/>
    <property type="match status" value="1"/>
</dbReference>
<name>U6H172_9EIME</name>
<dbReference type="InterPro" id="IPR024317">
    <property type="entry name" value="Dynein_heavy_chain_D4_dom"/>
</dbReference>
<dbReference type="FunFam" id="1.20.920.30:FF:000005">
    <property type="entry name" value="Dynein, axonemal, heavy chain 2"/>
    <property type="match status" value="1"/>
</dbReference>
<evidence type="ECO:0000259" key="23">
    <source>
        <dbReference type="Pfam" id="PF18198"/>
    </source>
</evidence>
<comment type="subcellular location">
    <subcellularLocation>
        <location evidence="1">Cell projection</location>
        <location evidence="1">Cilium</location>
    </subcellularLocation>
    <subcellularLocation>
        <location evidence="2">Cytoplasm</location>
        <location evidence="2">Cytoskeleton</location>
    </subcellularLocation>
</comment>
<dbReference type="Pfam" id="PF18198">
    <property type="entry name" value="AAA_lid_11"/>
    <property type="match status" value="1"/>
</dbReference>
<feature type="compositionally biased region" description="Basic and acidic residues" evidence="15">
    <location>
        <begin position="21"/>
        <end position="32"/>
    </location>
</feature>
<evidence type="ECO:0000259" key="20">
    <source>
        <dbReference type="Pfam" id="PF12781"/>
    </source>
</evidence>
<dbReference type="Gene3D" id="1.10.8.1220">
    <property type="match status" value="1"/>
</dbReference>
<dbReference type="Gene3D" id="3.10.490.20">
    <property type="match status" value="1"/>
</dbReference>
<gene>
    <name evidence="25" type="ORF">EPH_0053350</name>
</gene>
<dbReference type="Gene3D" id="1.10.8.710">
    <property type="match status" value="1"/>
</dbReference>
<dbReference type="Pfam" id="PF12781">
    <property type="entry name" value="AAA_9"/>
    <property type="match status" value="2"/>
</dbReference>
<evidence type="ECO:0000256" key="9">
    <source>
        <dbReference type="ARBA" id="ARBA00023054"/>
    </source>
</evidence>
<dbReference type="InterPro" id="IPR026983">
    <property type="entry name" value="DHC"/>
</dbReference>
<evidence type="ECO:0000256" key="3">
    <source>
        <dbReference type="ARBA" id="ARBA00008887"/>
    </source>
</evidence>
<dbReference type="Gene3D" id="1.10.287.2620">
    <property type="match status" value="1"/>
</dbReference>
<dbReference type="InterPro" id="IPR041228">
    <property type="entry name" value="Dynein_C"/>
</dbReference>
<dbReference type="EMBL" id="HG693550">
    <property type="protein sequence ID" value="CDI85223.1"/>
    <property type="molecule type" value="Genomic_DNA"/>
</dbReference>
<keyword evidence="12" id="KW-0206">Cytoskeleton</keyword>
<evidence type="ECO:0000256" key="7">
    <source>
        <dbReference type="ARBA" id="ARBA00022840"/>
    </source>
</evidence>
<dbReference type="InterPro" id="IPR042222">
    <property type="entry name" value="Dynein_2_N"/>
</dbReference>
<reference evidence="25" key="2">
    <citation type="submission" date="2013-10" db="EMBL/GenBank/DDBJ databases">
        <authorList>
            <person name="Aslett M."/>
        </authorList>
    </citation>
    <scope>NUCLEOTIDE SEQUENCE [LARGE SCALE GENOMIC DNA]</scope>
    <source>
        <strain evidence="25">Houghton</strain>
    </source>
</reference>
<dbReference type="Gene3D" id="1.20.140.100">
    <property type="entry name" value="Dynein heavy chain, N-terminal domain 2"/>
    <property type="match status" value="1"/>
</dbReference>
<keyword evidence="8" id="KW-0243">Dynein</keyword>
<dbReference type="InterPro" id="IPR024743">
    <property type="entry name" value="Dynein_HC_stalk"/>
</dbReference>
<feature type="coiled-coil region" evidence="14">
    <location>
        <begin position="3057"/>
        <end position="3126"/>
    </location>
</feature>